<proteinExistence type="predicted"/>
<dbReference type="Proteomes" id="UP001161247">
    <property type="component" value="Chromosome 4"/>
</dbReference>
<evidence type="ECO:0000313" key="1">
    <source>
        <dbReference type="EMBL" id="CAI9101978.1"/>
    </source>
</evidence>
<sequence length="223" mass="24898">MTGEIHTLPRLPPTNGSDQIDLFEAQVAFGYVTCEKRYVVVAWTKGKGRMMIANKLSFGSGSDVRSIDSSSWKAYGHLTRNELIVSLDIKNGKIGIINSPEPPCAKNGLVDFKGTLCVTDQEVMSRYKVLKLWAWKPINNKNDDPLTSTIGWESFCHPNHKPLVCSHSSIQGELILSSEDHTTNYLLNPGKKSVRKVKKPIMSRNGRVLAVRPLGFVWDLVLF</sequence>
<dbReference type="AlphaFoldDB" id="A0AAV1D316"/>
<organism evidence="1 2">
    <name type="scientific">Oldenlandia corymbosa var. corymbosa</name>
    <dbReference type="NCBI Taxonomy" id="529605"/>
    <lineage>
        <taxon>Eukaryota</taxon>
        <taxon>Viridiplantae</taxon>
        <taxon>Streptophyta</taxon>
        <taxon>Embryophyta</taxon>
        <taxon>Tracheophyta</taxon>
        <taxon>Spermatophyta</taxon>
        <taxon>Magnoliopsida</taxon>
        <taxon>eudicotyledons</taxon>
        <taxon>Gunneridae</taxon>
        <taxon>Pentapetalae</taxon>
        <taxon>asterids</taxon>
        <taxon>lamiids</taxon>
        <taxon>Gentianales</taxon>
        <taxon>Rubiaceae</taxon>
        <taxon>Rubioideae</taxon>
        <taxon>Spermacoceae</taxon>
        <taxon>Hedyotis-Oldenlandia complex</taxon>
        <taxon>Oldenlandia</taxon>
    </lineage>
</organism>
<reference evidence="1" key="1">
    <citation type="submission" date="2023-03" db="EMBL/GenBank/DDBJ databases">
        <authorList>
            <person name="Julca I."/>
        </authorList>
    </citation>
    <scope>NUCLEOTIDE SEQUENCE</scope>
</reference>
<keyword evidence="2" id="KW-1185">Reference proteome</keyword>
<gene>
    <name evidence="1" type="ORF">OLC1_LOCUS11430</name>
</gene>
<evidence type="ECO:0000313" key="2">
    <source>
        <dbReference type="Proteomes" id="UP001161247"/>
    </source>
</evidence>
<name>A0AAV1D316_OLDCO</name>
<accession>A0AAV1D316</accession>
<dbReference type="EMBL" id="OX459121">
    <property type="protein sequence ID" value="CAI9101978.1"/>
    <property type="molecule type" value="Genomic_DNA"/>
</dbReference>
<protein>
    <submittedName>
        <fullName evidence="1">OLC1v1000158C1</fullName>
    </submittedName>
</protein>